<dbReference type="Gene3D" id="2.170.130.10">
    <property type="entry name" value="TonB-dependent receptor, plug domain"/>
    <property type="match status" value="1"/>
</dbReference>
<reference evidence="8" key="1">
    <citation type="submission" date="2020-08" db="EMBL/GenBank/DDBJ databases">
        <title>Lacibacter sp. S13-6-6 genome sequencing.</title>
        <authorList>
            <person name="Jin L."/>
        </authorList>
    </citation>
    <scope>NUCLEOTIDE SEQUENCE [LARGE SCALE GENOMIC DNA]</scope>
    <source>
        <strain evidence="8">S13-6-6</strain>
    </source>
</reference>
<feature type="domain" description="Outer membrane protein beta-barrel" evidence="6">
    <location>
        <begin position="383"/>
        <end position="793"/>
    </location>
</feature>
<evidence type="ECO:0000259" key="5">
    <source>
        <dbReference type="Pfam" id="PF07715"/>
    </source>
</evidence>
<dbReference type="Gene3D" id="2.40.170.20">
    <property type="entry name" value="TonB-dependent receptor, beta-barrel domain"/>
    <property type="match status" value="1"/>
</dbReference>
<dbReference type="InterPro" id="IPR012910">
    <property type="entry name" value="Plug_dom"/>
</dbReference>
<evidence type="ECO:0000313" key="8">
    <source>
        <dbReference type="Proteomes" id="UP000515344"/>
    </source>
</evidence>
<dbReference type="PANTHER" id="PTHR40980">
    <property type="entry name" value="PLUG DOMAIN-CONTAINING PROTEIN"/>
    <property type="match status" value="1"/>
</dbReference>
<dbReference type="SUPFAM" id="SSF49464">
    <property type="entry name" value="Carboxypeptidase regulatory domain-like"/>
    <property type="match status" value="1"/>
</dbReference>
<evidence type="ECO:0000256" key="4">
    <source>
        <dbReference type="SAM" id="SignalP"/>
    </source>
</evidence>
<dbReference type="Pfam" id="PF07715">
    <property type="entry name" value="Plug"/>
    <property type="match status" value="1"/>
</dbReference>
<sequence>MNRVTLSLIILFFAAIVSAQTSVRGKITTTILNQDKKPVENATAELLRSKDSSLVKTALSDKAGLVEFERIPLGSYIIRTSLVNHEKQFSSVITISENQTTASAADVVLQPSATQLKTIEVTGRKPFIQRLGDRIVVNVENSVVNAGSSAFDVLERSPGILIDANDNLSMRGRSGVIIMIDGKPTPMSGADLVNYLRSLPSNAIERIDLITNPSSKYDAAGNAGIIDIRMKKDQRFGTNGSITAGYGQGVYPKANGGINFNHRNKKMNLFGGYNYAYRMNLNNLLLDRNFFTSSGEFTGKDEKNNYTKIPLDLHTLRIGADFFPSKKTVIGFVVNSNMNFIRPNNNNSSVVSDASKQPMFTFRTQTRSQNENKNAVANVNIKHTFDSTGKELTADIDMGYFGSDNDSRVATQYYKLDGTALQPDYILDGFQKGNLRLATAKADYVQPMKSKSRFEAGFKTSLVHADNDARFFDMSSGSPIDDENKTNHFYYDENINAAYTNFKKEYKKFDFQIGLRAENTNVKTKQVKGNITWDSSYTQLFPSAFFNYKLKEDQTLGVSVSRRIDRPNYSQLNPFLFLIDVTTYSTGNPALLPQFTWSYELNYTVKNINFTLGYSRTKNNQNIVITRFKDAFPNIPSDDNITVQIPVNLASSDYYGLTVAAPVRINKWWNMMNNANVFYNHFNGRLAGTTLDNGKAVVNLSSNHTFTFGKGWTSELFGNYNSGGQYGFMAMRPQWGVGAGVQKSLWKGKGQVRFNITDIFWTNLPRATITYNNYIEIWRAYRETRVANLSFTYRFGSNKVAQARRRTTASEEERQRAQ</sequence>
<feature type="chain" id="PRO_5028949826" evidence="4">
    <location>
        <begin position="20"/>
        <end position="818"/>
    </location>
</feature>
<evidence type="ECO:0000259" key="6">
    <source>
        <dbReference type="Pfam" id="PF14905"/>
    </source>
</evidence>
<dbReference type="GO" id="GO:0009279">
    <property type="term" value="C:cell outer membrane"/>
    <property type="evidence" value="ECO:0007669"/>
    <property type="project" value="UniProtKB-SubCell"/>
</dbReference>
<feature type="signal peptide" evidence="4">
    <location>
        <begin position="1"/>
        <end position="19"/>
    </location>
</feature>
<dbReference type="InterPro" id="IPR041700">
    <property type="entry name" value="OMP_b-brl_3"/>
</dbReference>
<keyword evidence="4" id="KW-0732">Signal</keyword>
<feature type="domain" description="TonB-dependent receptor plug" evidence="5">
    <location>
        <begin position="146"/>
        <end position="224"/>
    </location>
</feature>
<keyword evidence="8" id="KW-1185">Reference proteome</keyword>
<gene>
    <name evidence="7" type="ORF">H4075_00240</name>
</gene>
<evidence type="ECO:0000256" key="3">
    <source>
        <dbReference type="ARBA" id="ARBA00023237"/>
    </source>
</evidence>
<evidence type="ECO:0000256" key="2">
    <source>
        <dbReference type="ARBA" id="ARBA00023136"/>
    </source>
</evidence>
<proteinExistence type="predicted"/>
<dbReference type="InterPro" id="IPR037066">
    <property type="entry name" value="Plug_dom_sf"/>
</dbReference>
<evidence type="ECO:0000256" key="1">
    <source>
        <dbReference type="ARBA" id="ARBA00004442"/>
    </source>
</evidence>
<dbReference type="KEGG" id="lacs:H4075_00240"/>
<dbReference type="Pfam" id="PF14905">
    <property type="entry name" value="OMP_b-brl_3"/>
    <property type="match status" value="1"/>
</dbReference>
<accession>A0A7G5XGQ7</accession>
<dbReference type="EMBL" id="CP060007">
    <property type="protein sequence ID" value="QNA44660.1"/>
    <property type="molecule type" value="Genomic_DNA"/>
</dbReference>
<comment type="subcellular location">
    <subcellularLocation>
        <location evidence="1">Cell outer membrane</location>
    </subcellularLocation>
</comment>
<name>A0A7G5XGQ7_9BACT</name>
<dbReference type="InterPro" id="IPR013783">
    <property type="entry name" value="Ig-like_fold"/>
</dbReference>
<dbReference type="SUPFAM" id="SSF56935">
    <property type="entry name" value="Porins"/>
    <property type="match status" value="1"/>
</dbReference>
<keyword evidence="2" id="KW-0472">Membrane</keyword>
<dbReference type="AlphaFoldDB" id="A0A7G5XGQ7"/>
<dbReference type="RefSeq" id="WP_182803040.1">
    <property type="nucleotide sequence ID" value="NZ_CP060007.1"/>
</dbReference>
<dbReference type="Gene3D" id="2.60.40.10">
    <property type="entry name" value="Immunoglobulins"/>
    <property type="match status" value="1"/>
</dbReference>
<dbReference type="InterPro" id="IPR008969">
    <property type="entry name" value="CarboxyPept-like_regulatory"/>
</dbReference>
<dbReference type="Proteomes" id="UP000515344">
    <property type="component" value="Chromosome"/>
</dbReference>
<organism evidence="7 8">
    <name type="scientific">Lacibacter sediminis</name>
    <dbReference type="NCBI Taxonomy" id="2760713"/>
    <lineage>
        <taxon>Bacteria</taxon>
        <taxon>Pseudomonadati</taxon>
        <taxon>Bacteroidota</taxon>
        <taxon>Chitinophagia</taxon>
        <taxon>Chitinophagales</taxon>
        <taxon>Chitinophagaceae</taxon>
        <taxon>Lacibacter</taxon>
    </lineage>
</organism>
<dbReference type="InterPro" id="IPR036942">
    <property type="entry name" value="Beta-barrel_TonB_sf"/>
</dbReference>
<evidence type="ECO:0000313" key="7">
    <source>
        <dbReference type="EMBL" id="QNA44660.1"/>
    </source>
</evidence>
<protein>
    <submittedName>
        <fullName evidence="7">TonB-dependent receptor</fullName>
    </submittedName>
</protein>
<keyword evidence="3" id="KW-0998">Cell outer membrane</keyword>
<keyword evidence="7" id="KW-0675">Receptor</keyword>
<dbReference type="PANTHER" id="PTHR40980:SF4">
    <property type="entry name" value="TONB-DEPENDENT RECEPTOR-LIKE BETA-BARREL DOMAIN-CONTAINING PROTEIN"/>
    <property type="match status" value="1"/>
</dbReference>